<dbReference type="Proteomes" id="UP000679575">
    <property type="component" value="Chromosome"/>
</dbReference>
<comment type="similarity">
    <text evidence="7">Belongs to the TRAP transporter small permease family.</text>
</comment>
<sequence>MLNSASKLLYPLTRTMQAISGVTLVSMMVVTLMDVVTRKLFEWTAGSVDFTFIGGIELIKYGLLITVFFCLPHTVASSQVTVDLFTAKLSERRKQLIQGLFLLGYVVLGAAMSYQFAISAQEAKETLETTQDLHISVGYFYNIISFASAVLSLSALINGLQMIVGHELETH</sequence>
<keyword evidence="6 7" id="KW-0472">Membrane</keyword>
<gene>
    <name evidence="9" type="ORF">KDN34_01895</name>
</gene>
<evidence type="ECO:0000256" key="3">
    <source>
        <dbReference type="ARBA" id="ARBA00022475"/>
    </source>
</evidence>
<evidence type="ECO:0000313" key="10">
    <source>
        <dbReference type="Proteomes" id="UP000679575"/>
    </source>
</evidence>
<evidence type="ECO:0000256" key="5">
    <source>
        <dbReference type="ARBA" id="ARBA00022989"/>
    </source>
</evidence>
<protein>
    <recommendedName>
        <fullName evidence="7">TRAP transporter small permease protein</fullName>
    </recommendedName>
</protein>
<evidence type="ECO:0000259" key="8">
    <source>
        <dbReference type="Pfam" id="PF04290"/>
    </source>
</evidence>
<proteinExistence type="inferred from homology"/>
<evidence type="ECO:0000313" key="9">
    <source>
        <dbReference type="EMBL" id="QUN06247.1"/>
    </source>
</evidence>
<keyword evidence="4 7" id="KW-0812">Transmembrane</keyword>
<comment type="subunit">
    <text evidence="7">The complex comprises the extracytoplasmic solute receptor protein and the two transmembrane proteins.</text>
</comment>
<evidence type="ECO:0000256" key="1">
    <source>
        <dbReference type="ARBA" id="ARBA00004651"/>
    </source>
</evidence>
<evidence type="ECO:0000256" key="6">
    <source>
        <dbReference type="ARBA" id="ARBA00023136"/>
    </source>
</evidence>
<feature type="transmembrane region" description="Helical" evidence="7">
    <location>
        <begin position="58"/>
        <end position="76"/>
    </location>
</feature>
<comment type="subcellular location">
    <subcellularLocation>
        <location evidence="7">Cell inner membrane</location>
        <topology evidence="7">Multi-pass membrane protein</topology>
    </subcellularLocation>
    <subcellularLocation>
        <location evidence="1">Cell membrane</location>
        <topology evidence="1">Multi-pass membrane protein</topology>
    </subcellularLocation>
</comment>
<dbReference type="EMBL" id="CP073587">
    <property type="protein sequence ID" value="QUN06247.1"/>
    <property type="molecule type" value="Genomic_DNA"/>
</dbReference>
<feature type="transmembrane region" description="Helical" evidence="7">
    <location>
        <begin position="139"/>
        <end position="164"/>
    </location>
</feature>
<evidence type="ECO:0000256" key="7">
    <source>
        <dbReference type="RuleBase" id="RU369079"/>
    </source>
</evidence>
<organism evidence="9 10">
    <name type="scientific">Shewanella yunxiaonensis</name>
    <dbReference type="NCBI Taxonomy" id="2829809"/>
    <lineage>
        <taxon>Bacteria</taxon>
        <taxon>Pseudomonadati</taxon>
        <taxon>Pseudomonadota</taxon>
        <taxon>Gammaproteobacteria</taxon>
        <taxon>Alteromonadales</taxon>
        <taxon>Shewanellaceae</taxon>
        <taxon>Shewanella</taxon>
    </lineage>
</organism>
<evidence type="ECO:0000256" key="4">
    <source>
        <dbReference type="ARBA" id="ARBA00022692"/>
    </source>
</evidence>
<feature type="domain" description="Tripartite ATP-independent periplasmic transporters DctQ component" evidence="8">
    <location>
        <begin position="27"/>
        <end position="160"/>
    </location>
</feature>
<feature type="transmembrane region" description="Helical" evidence="7">
    <location>
        <begin position="96"/>
        <end position="118"/>
    </location>
</feature>
<dbReference type="Pfam" id="PF04290">
    <property type="entry name" value="DctQ"/>
    <property type="match status" value="1"/>
</dbReference>
<dbReference type="RefSeq" id="WP_212595263.1">
    <property type="nucleotide sequence ID" value="NZ_CP073587.1"/>
</dbReference>
<reference evidence="9 10" key="1">
    <citation type="submission" date="2021-04" db="EMBL/GenBank/DDBJ databases">
        <title>Novel species identification of genus Shewanella.</title>
        <authorList>
            <person name="Liu G."/>
        </authorList>
    </citation>
    <scope>NUCLEOTIDE SEQUENCE [LARGE SCALE GENOMIC DNA]</scope>
    <source>
        <strain evidence="9 10">FJAT-54481</strain>
    </source>
</reference>
<keyword evidence="5 7" id="KW-1133">Transmembrane helix</keyword>
<keyword evidence="7" id="KW-0997">Cell inner membrane</keyword>
<feature type="transmembrane region" description="Helical" evidence="7">
    <location>
        <begin position="16"/>
        <end position="37"/>
    </location>
</feature>
<keyword evidence="3" id="KW-1003">Cell membrane</keyword>
<dbReference type="InterPro" id="IPR055348">
    <property type="entry name" value="DctQ"/>
</dbReference>
<evidence type="ECO:0000256" key="2">
    <source>
        <dbReference type="ARBA" id="ARBA00022448"/>
    </source>
</evidence>
<keyword evidence="2 7" id="KW-0813">Transport</keyword>
<keyword evidence="10" id="KW-1185">Reference proteome</keyword>
<accession>A0ABX7YUA8</accession>
<name>A0ABX7YUA8_9GAMM</name>
<comment type="function">
    <text evidence="7">Part of the tripartite ATP-independent periplasmic (TRAP) transport system.</text>
</comment>